<dbReference type="InterPro" id="IPR008727">
    <property type="entry name" value="PAAR_motif"/>
</dbReference>
<organism evidence="3 4">
    <name type="scientific">Enterobacter vonholyi</name>
    <dbReference type="NCBI Taxonomy" id="2797505"/>
    <lineage>
        <taxon>Bacteria</taxon>
        <taxon>Pseudomonadati</taxon>
        <taxon>Pseudomonadota</taxon>
        <taxon>Gammaproteobacteria</taxon>
        <taxon>Enterobacterales</taxon>
        <taxon>Enterobacteriaceae</taxon>
        <taxon>Enterobacter</taxon>
    </lineage>
</organism>
<dbReference type="RefSeq" id="WP_101701094.1">
    <property type="nucleotide sequence ID" value="NZ_JAGSJL010000050.1"/>
</dbReference>
<dbReference type="Pfam" id="PF05488">
    <property type="entry name" value="PAAR_motif"/>
    <property type="match status" value="1"/>
</dbReference>
<keyword evidence="2" id="KW-0812">Transmembrane</keyword>
<protein>
    <submittedName>
        <fullName evidence="3">PAAR domain-containing protein</fullName>
    </submittedName>
</protein>
<evidence type="ECO:0000313" key="4">
    <source>
        <dbReference type="Proteomes" id="UP001306510"/>
    </source>
</evidence>
<keyword evidence="2" id="KW-1133">Transmembrane helix</keyword>
<dbReference type="EMBL" id="JALLMC010000002">
    <property type="protein sequence ID" value="MEB6409992.1"/>
    <property type="molecule type" value="Genomic_DNA"/>
</dbReference>
<keyword evidence="4" id="KW-1185">Reference proteome</keyword>
<accession>A0ABU6E2H1</accession>
<reference evidence="3 4" key="1">
    <citation type="submission" date="2022-04" db="EMBL/GenBank/DDBJ databases">
        <title>Whole genome surviellance of AMR bacteria from Assam, India: One Health Study.</title>
        <authorList>
            <person name="Mendem S.K."/>
            <person name="Rakshit O."/>
            <person name="Murugesan D."/>
            <person name="Shome R."/>
            <person name="Raisen C."/>
            <person name="Holmes M.A."/>
            <person name="Saikia K."/>
            <person name="Shome B.R."/>
        </authorList>
    </citation>
    <scope>NUCLEOTIDE SEQUENCE [LARGE SCALE GENOMIC DNA]</scope>
    <source>
        <strain evidence="3 4">MGG-11lp</strain>
    </source>
</reference>
<comment type="caution">
    <text evidence="3">The sequence shown here is derived from an EMBL/GenBank/DDBJ whole genome shotgun (WGS) entry which is preliminary data.</text>
</comment>
<gene>
    <name evidence="3" type="ORF">MXM28_09800</name>
</gene>
<evidence type="ECO:0000256" key="2">
    <source>
        <dbReference type="SAM" id="Phobius"/>
    </source>
</evidence>
<dbReference type="CDD" id="cd14744">
    <property type="entry name" value="PAAR_CT_2"/>
    <property type="match status" value="1"/>
</dbReference>
<evidence type="ECO:0000313" key="3">
    <source>
        <dbReference type="EMBL" id="MEB6409992.1"/>
    </source>
</evidence>
<proteinExistence type="predicted"/>
<evidence type="ECO:0000256" key="1">
    <source>
        <dbReference type="SAM" id="MobiDB-lite"/>
    </source>
</evidence>
<name>A0ABU6E2H1_9ENTR</name>
<sequence length="422" mass="45628">MAAEGFYLVQGDKTTCGGKITTGAEDHTLFDKPVAREQDSVTCGKHAGLFKIAGGIDNDTIHDRRMAGTLDSYSTCPCKARFIPSMMDDTYEKSSGASAGESAAGFTAAPAQTSPELPGYLTGEQKPTGFVSDYPVLKNTHDLPDEKLRMMFKKNNQDIMLLTLPEVFEILSSWGAWKYGWIAITESTPGQIIVNYGTNIKDVVTTSMLVGQLGSFGIKATVYVNHKGTELIKISGYPGVRKILNAPVFSAKNPKVVDIGIGKYGLAKSIIEGARLTFYVAAAYRTIDYIMNDETSFAEFIGSLATDAVKIGIASAVVWGGGLVLVTPWIVANLAIVVVVGGVAAITLNVLDEKFGATDKVVAYIESAQQEFANKAREAEQGLLDLGAMFAEQMLIRGKNVIIEEVRNYIRDNLTSIQRRLY</sequence>
<feature type="region of interest" description="Disordered" evidence="1">
    <location>
        <begin position="102"/>
        <end position="122"/>
    </location>
</feature>
<feature type="compositionally biased region" description="Low complexity" evidence="1">
    <location>
        <begin position="102"/>
        <end position="111"/>
    </location>
</feature>
<keyword evidence="2" id="KW-0472">Membrane</keyword>
<feature type="transmembrane region" description="Helical" evidence="2">
    <location>
        <begin position="329"/>
        <end position="351"/>
    </location>
</feature>
<dbReference type="Proteomes" id="UP001306510">
    <property type="component" value="Unassembled WGS sequence"/>
</dbReference>